<organism evidence="4 7">
    <name type="scientific">Natrinema hispanicum</name>
    <dbReference type="NCBI Taxonomy" id="392421"/>
    <lineage>
        <taxon>Archaea</taxon>
        <taxon>Methanobacteriati</taxon>
        <taxon>Methanobacteriota</taxon>
        <taxon>Stenosarchaea group</taxon>
        <taxon>Halobacteria</taxon>
        <taxon>Halobacteriales</taxon>
        <taxon>Natrialbaceae</taxon>
        <taxon>Natrinema</taxon>
    </lineage>
</organism>
<dbReference type="Gene3D" id="2.130.10.10">
    <property type="entry name" value="YVTN repeat-like/Quinoprotein amine dehydrogenase"/>
    <property type="match status" value="2"/>
</dbReference>
<feature type="domain" description="DUF7282" evidence="3">
    <location>
        <begin position="573"/>
        <end position="629"/>
    </location>
</feature>
<feature type="domain" description="DUF7282" evidence="3">
    <location>
        <begin position="806"/>
        <end position="894"/>
    </location>
</feature>
<dbReference type="InterPro" id="IPR018391">
    <property type="entry name" value="PQQ_b-propeller_rpt"/>
</dbReference>
<evidence type="ECO:0000259" key="3">
    <source>
        <dbReference type="Pfam" id="PF23951"/>
    </source>
</evidence>
<dbReference type="Gene3D" id="2.40.128.630">
    <property type="match status" value="1"/>
</dbReference>
<dbReference type="InterPro" id="IPR011047">
    <property type="entry name" value="Quinoprotein_ADH-like_sf"/>
</dbReference>
<keyword evidence="6" id="KW-1185">Reference proteome</keyword>
<evidence type="ECO:0000313" key="7">
    <source>
        <dbReference type="Proteomes" id="UP000324021"/>
    </source>
</evidence>
<dbReference type="Proteomes" id="UP000199320">
    <property type="component" value="Unassembled WGS sequence"/>
</dbReference>
<dbReference type="SMART" id="SM00564">
    <property type="entry name" value="PQQ"/>
    <property type="match status" value="8"/>
</dbReference>
<dbReference type="AlphaFoldDB" id="A0A1G6Z2H6"/>
<dbReference type="SUPFAM" id="SSF50998">
    <property type="entry name" value="Quinoprotein alcohol dehydrogenase-like"/>
    <property type="match status" value="2"/>
</dbReference>
<feature type="domain" description="Pyrrolo-quinoline quinone repeat" evidence="2">
    <location>
        <begin position="79"/>
        <end position="193"/>
    </location>
</feature>
<evidence type="ECO:0000313" key="6">
    <source>
        <dbReference type="Proteomes" id="UP000199320"/>
    </source>
</evidence>
<evidence type="ECO:0000259" key="2">
    <source>
        <dbReference type="Pfam" id="PF13360"/>
    </source>
</evidence>
<dbReference type="PROSITE" id="PS51318">
    <property type="entry name" value="TAT"/>
    <property type="match status" value="1"/>
</dbReference>
<dbReference type="NCBIfam" id="TIGR01409">
    <property type="entry name" value="TAT_signal_seq"/>
    <property type="match status" value="1"/>
</dbReference>
<dbReference type="Proteomes" id="UP000324021">
    <property type="component" value="Unassembled WGS sequence"/>
</dbReference>
<dbReference type="PANTHER" id="PTHR34512">
    <property type="entry name" value="CELL SURFACE PROTEIN"/>
    <property type="match status" value="1"/>
</dbReference>
<dbReference type="InterPro" id="IPR015943">
    <property type="entry name" value="WD40/YVTN_repeat-like_dom_sf"/>
</dbReference>
<gene>
    <name evidence="5" type="ORF">SAMN04488694_11420</name>
    <name evidence="4" type="ORF">SAMN05192552_10841</name>
</gene>
<name>A0A1G6Z2H6_9EURY</name>
<dbReference type="InterPro" id="IPR019546">
    <property type="entry name" value="TAT_signal_bac_arc"/>
</dbReference>
<feature type="region of interest" description="Disordered" evidence="1">
    <location>
        <begin position="636"/>
        <end position="663"/>
    </location>
</feature>
<feature type="domain" description="Pyrrolo-quinoline quinone repeat" evidence="2">
    <location>
        <begin position="359"/>
        <end position="463"/>
    </location>
</feature>
<accession>A0A1G6Z2H6</accession>
<dbReference type="OrthoDB" id="169171at2157"/>
<sequence>MDRRKFLYGSGTAVGGGLLGTYGLTSEASAQETATDAQTQAQAQLQQLEGEWPKFRYDLANTGHAVPETGPGQPVSIRWTYTTGDALGSSSPAVVDGTVYFGSRDGNLRAIDAETGALEWRRLLVDDPIGIVFSSPAVADGTIYIGNSNLFALDAETGSIQWTFDPMEGLGEEIPHNVFSPTVADGTVYFGTTYRVYEAGWMIQMGNLIALDADTGEELWRFTPAGPISNVPAVVDGTVYTGTSGLYRSRWDEIEGEIIEPIAIGQMYAIDAETGSVESSIPTRVSTSPVVTDDSIYYAHQDTVTALDRVTSAVQWSLVRSPMMAMSDLAVTDDMVFSAAWGFEPREDPADRLRDYWILSGIDADDGTEIWRHDARTEFAPNESGRIFSSPGVADGTVYVGSADELVPETDPWTLQGRLHAFDAATGEAEWRGETGDWVWSSPAIAGGTAYIGSNDRKMYAFEGSPVEEPSASITFADQDSDGLSVVVQEVTLSNGGYIEITDTDGVVRGQSDNLEAGTHEDVEITLAPQVTETQTLTVTVFMPTGEPYLVDDAPVSAAATITIPPEPPTPEATITFADQESDGRSVVVQQVQLSHGGFIEITDPNGRVVGRSEPLEPERLYEDLEVAITLFEPNGAASPAVDPQAATATQQETGGDPEEANLDEPMIIELTATVYRDIDVPYLFDNEPVTATALVTVLDPVERTATITFADQESNSESVVVNNVDLSHGGYVKVTDAEGTVRGQSAILPPGPHQSVTIHLSPVLDATQELTATVFTPGGEAYLVDGEPVSATALITLVEPEGPKASLTFKGQKSDGSSVVIREIDLSHGGFVEITDAEGVRRGITPMLDAGRYTDFEVVLTSPLTKSQELTATAYRDVDVPYLEDGEPVSDTAWIIVYPDEKKKKKDKKNIDFLCSFRLFLRKIFSF</sequence>
<protein>
    <submittedName>
        <fullName evidence="4">Tat (Twin-arginine translocation) pathway signal sequence</fullName>
    </submittedName>
</protein>
<feature type="domain" description="Pyrrolo-quinoline quinone repeat" evidence="2">
    <location>
        <begin position="205"/>
        <end position="326"/>
    </location>
</feature>
<dbReference type="Pfam" id="PF23951">
    <property type="entry name" value="DUF7282"/>
    <property type="match status" value="4"/>
</dbReference>
<feature type="domain" description="DUF7282" evidence="3">
    <location>
        <begin position="706"/>
        <end position="777"/>
    </location>
</feature>
<feature type="domain" description="DUF7282" evidence="3">
    <location>
        <begin position="472"/>
        <end position="547"/>
    </location>
</feature>
<reference evidence="6 7" key="1">
    <citation type="submission" date="2016-10" db="EMBL/GenBank/DDBJ databases">
        <authorList>
            <person name="Varghese N."/>
            <person name="Submissions S."/>
        </authorList>
    </citation>
    <scope>NUCLEOTIDE SEQUENCE [LARGE SCALE GENOMIC DNA]</scope>
    <source>
        <strain evidence="4 7">CDM_1</strain>
        <strain evidence="6">CDM_6</strain>
    </source>
</reference>
<dbReference type="EMBL" id="FOIC01000014">
    <property type="protein sequence ID" value="SET84238.1"/>
    <property type="molecule type" value="Genomic_DNA"/>
</dbReference>
<dbReference type="InterPro" id="IPR002372">
    <property type="entry name" value="PQQ_rpt_dom"/>
</dbReference>
<dbReference type="Pfam" id="PF13360">
    <property type="entry name" value="PQQ_2"/>
    <property type="match status" value="3"/>
</dbReference>
<dbReference type="STRING" id="392421.SAMN04488694_11420"/>
<dbReference type="RefSeq" id="WP_092933801.1">
    <property type="nucleotide sequence ID" value="NZ_FMZP01000084.1"/>
</dbReference>
<reference evidence="5" key="2">
    <citation type="submission" date="2016-10" db="EMBL/GenBank/DDBJ databases">
        <authorList>
            <person name="de Groot N.N."/>
        </authorList>
    </citation>
    <scope>NUCLEOTIDE SEQUENCE [LARGE SCALE GENOMIC DNA]</scope>
    <source>
        <strain evidence="5">CDM_6</strain>
    </source>
</reference>
<evidence type="ECO:0000313" key="5">
    <source>
        <dbReference type="EMBL" id="SET84238.1"/>
    </source>
</evidence>
<evidence type="ECO:0000313" key="4">
    <source>
        <dbReference type="EMBL" id="SDD96820.1"/>
    </source>
</evidence>
<dbReference type="EMBL" id="FMZP01000084">
    <property type="protein sequence ID" value="SDD96820.1"/>
    <property type="molecule type" value="Genomic_DNA"/>
</dbReference>
<dbReference type="PANTHER" id="PTHR34512:SF30">
    <property type="entry name" value="OUTER MEMBRANE PROTEIN ASSEMBLY FACTOR BAMB"/>
    <property type="match status" value="1"/>
</dbReference>
<proteinExistence type="predicted"/>
<dbReference type="InterPro" id="IPR055706">
    <property type="entry name" value="Slg1/2_DUF7282"/>
</dbReference>
<evidence type="ECO:0000256" key="1">
    <source>
        <dbReference type="SAM" id="MobiDB-lite"/>
    </source>
</evidence>
<dbReference type="InterPro" id="IPR006311">
    <property type="entry name" value="TAT_signal"/>
</dbReference>